<dbReference type="PANTHER" id="PTHR44163">
    <property type="entry name" value="U3 SMALL NUCLEOLAR RNA-ASSOCIATED PROTEIN 4 HOMOLOG"/>
    <property type="match status" value="1"/>
</dbReference>
<dbReference type="InterPro" id="IPR001680">
    <property type="entry name" value="WD40_rpt"/>
</dbReference>
<dbReference type="SMART" id="SM00320">
    <property type="entry name" value="WD40"/>
    <property type="match status" value="8"/>
</dbReference>
<dbReference type="EMBL" id="CAJVPK010000011">
    <property type="protein sequence ID" value="CAG8433076.1"/>
    <property type="molecule type" value="Genomic_DNA"/>
</dbReference>
<dbReference type="Pfam" id="PF00400">
    <property type="entry name" value="WD40"/>
    <property type="match status" value="3"/>
</dbReference>
<comment type="caution">
    <text evidence="2">The sequence shown here is derived from an EMBL/GenBank/DDBJ whole genome shotgun (WGS) entry which is preliminary data.</text>
</comment>
<evidence type="ECO:0000313" key="3">
    <source>
        <dbReference type="Proteomes" id="UP000789706"/>
    </source>
</evidence>
<evidence type="ECO:0000256" key="1">
    <source>
        <dbReference type="PROSITE-ProRule" id="PRU00221"/>
    </source>
</evidence>
<dbReference type="OrthoDB" id="8883818at2759"/>
<accession>A0A9N8V085</accession>
<dbReference type="Gene3D" id="2.130.10.10">
    <property type="entry name" value="YVTN repeat-like/Quinoprotein amine dehydrogenase"/>
    <property type="match status" value="3"/>
</dbReference>
<dbReference type="GO" id="GO:0003723">
    <property type="term" value="F:RNA binding"/>
    <property type="evidence" value="ECO:0007669"/>
    <property type="project" value="TreeGrafter"/>
</dbReference>
<protein>
    <submittedName>
        <fullName evidence="2">10705_t:CDS:1</fullName>
    </submittedName>
</protein>
<dbReference type="InterPro" id="IPR036322">
    <property type="entry name" value="WD40_repeat_dom_sf"/>
</dbReference>
<gene>
    <name evidence="2" type="ORF">DEBURN_LOCUS326</name>
</gene>
<keyword evidence="1" id="KW-0853">WD repeat</keyword>
<evidence type="ECO:0000313" key="2">
    <source>
        <dbReference type="EMBL" id="CAG8433076.1"/>
    </source>
</evidence>
<dbReference type="AlphaFoldDB" id="A0A9N8V085"/>
<feature type="repeat" description="WD" evidence="1">
    <location>
        <begin position="150"/>
        <end position="191"/>
    </location>
</feature>
<dbReference type="InterPro" id="IPR015943">
    <property type="entry name" value="WD40/YVTN_repeat-like_dom_sf"/>
</dbReference>
<name>A0A9N8V085_9GLOM</name>
<dbReference type="GO" id="GO:0032040">
    <property type="term" value="C:small-subunit processome"/>
    <property type="evidence" value="ECO:0007669"/>
    <property type="project" value="TreeGrafter"/>
</dbReference>
<proteinExistence type="predicted"/>
<dbReference type="GO" id="GO:0030686">
    <property type="term" value="C:90S preribosome"/>
    <property type="evidence" value="ECO:0007669"/>
    <property type="project" value="InterPro"/>
</dbReference>
<dbReference type="InterPro" id="IPR046351">
    <property type="entry name" value="UTP4"/>
</dbReference>
<dbReference type="SUPFAM" id="SSF50978">
    <property type="entry name" value="WD40 repeat-like"/>
    <property type="match status" value="2"/>
</dbReference>
<dbReference type="PROSITE" id="PS50294">
    <property type="entry name" value="WD_REPEATS_REGION"/>
    <property type="match status" value="1"/>
</dbReference>
<organism evidence="2 3">
    <name type="scientific">Diversispora eburnea</name>
    <dbReference type="NCBI Taxonomy" id="1213867"/>
    <lineage>
        <taxon>Eukaryota</taxon>
        <taxon>Fungi</taxon>
        <taxon>Fungi incertae sedis</taxon>
        <taxon>Mucoromycota</taxon>
        <taxon>Glomeromycotina</taxon>
        <taxon>Glomeromycetes</taxon>
        <taxon>Diversisporales</taxon>
        <taxon>Diversisporaceae</taxon>
        <taxon>Diversispora</taxon>
    </lineage>
</organism>
<dbReference type="GO" id="GO:0000462">
    <property type="term" value="P:maturation of SSU-rRNA from tricistronic rRNA transcript (SSU-rRNA, 5.8S rRNA, LSU-rRNA)"/>
    <property type="evidence" value="ECO:0007669"/>
    <property type="project" value="InterPro"/>
</dbReference>
<dbReference type="GO" id="GO:0034455">
    <property type="term" value="C:t-UTP complex"/>
    <property type="evidence" value="ECO:0007669"/>
    <property type="project" value="TreeGrafter"/>
</dbReference>
<reference evidence="2" key="1">
    <citation type="submission" date="2021-06" db="EMBL/GenBank/DDBJ databases">
        <authorList>
            <person name="Kallberg Y."/>
            <person name="Tangrot J."/>
            <person name="Rosling A."/>
        </authorList>
    </citation>
    <scope>NUCLEOTIDE SEQUENCE</scope>
    <source>
        <strain evidence="2">AZ414A</strain>
    </source>
</reference>
<dbReference type="PANTHER" id="PTHR44163:SF1">
    <property type="entry name" value="U3 SMALL NUCLEOLAR RNA-ASSOCIATED PROTEIN 4 HOMOLOG"/>
    <property type="match status" value="1"/>
</dbReference>
<sequence length="696" mass="79560">MYVHRCRFVDFMPAAINALAFTPPTTQPLLACGRANGNIEIWNPQTQWNLEKTIPGEKNTSVEALTWVHQTNLSDTESKPPRLFSGSSNGMIIEWDTTTLRQKKSNDSYGGAIWCLKNNYANTLLVVGCEDGSLCTFDIEDEELVLIHKFVRNNSKIMSLAWDHEDEYIFAGSSDGNIVQWDMRSKRIIQRMTVDVLKGQDTIVWAINVLHGDSLGHICFWDRKTGTVVQKFKAHDADVLCLVTNREGSLVVSSGVDRKCNLFRIVDQKAMGTDTSKENNNKSDSTQRDWILVGFRRSHLHDVRSIALLEDQFFVSGGVDTEMNVYSYNKFLRGDIKKLPYIPQKPLICISKSKRLLMYRNDNQIKLWELGEAILPDSWKLEQIPRLDLVKPQKAILEMSLKESHYLTASAISEDGEWIAVANTRIVKVFKIQEHVSHQLLFTPDGTKLLIVYVDSIVAVADLKNWQRNEIIFLKKFNQHACPTDDDPIATVISIAVSGDGKLLATGDLCNRINIYDLENLEYYTSLPKYGSTHTTLSFHLSLPILVVTLASNEFFIFDVKLKKLTDWSQKYSQNLPKEFLKLENKIIGCSFNPEKNAIILWADNYLCLIDFDKCNEERPLCFEQCNGWQKKSPIQQKKGKKLLNEHNINFQLVQRYQPLMFVDFISSNTLVIVERPFTSILENLPPSFYKAQYGT</sequence>
<dbReference type="Proteomes" id="UP000789706">
    <property type="component" value="Unassembled WGS sequence"/>
</dbReference>
<keyword evidence="3" id="KW-1185">Reference proteome</keyword>
<dbReference type="PROSITE" id="PS50082">
    <property type="entry name" value="WD_REPEATS_2"/>
    <property type="match status" value="1"/>
</dbReference>